<feature type="region of interest" description="Disordered" evidence="1">
    <location>
        <begin position="32"/>
        <end position="62"/>
    </location>
</feature>
<sequence>MQGLLLEGRRKSVEPMAARLARTATRQALARSITSGPAGYGPRAGPAGLEVRQELSVRPAAG</sequence>
<evidence type="ECO:0000313" key="2">
    <source>
        <dbReference type="EMBL" id="KUN82912.1"/>
    </source>
</evidence>
<protein>
    <submittedName>
        <fullName evidence="2">Uncharacterized protein</fullName>
    </submittedName>
</protein>
<dbReference type="EMBL" id="LMWW01000027">
    <property type="protein sequence ID" value="KUN82912.1"/>
    <property type="molecule type" value="Genomic_DNA"/>
</dbReference>
<organism evidence="2 3">
    <name type="scientific">Streptomyces griseoruber</name>
    <dbReference type="NCBI Taxonomy" id="1943"/>
    <lineage>
        <taxon>Bacteria</taxon>
        <taxon>Bacillati</taxon>
        <taxon>Actinomycetota</taxon>
        <taxon>Actinomycetes</taxon>
        <taxon>Kitasatosporales</taxon>
        <taxon>Streptomycetaceae</taxon>
        <taxon>Streptomyces</taxon>
    </lineage>
</organism>
<keyword evidence="3" id="KW-1185">Reference proteome</keyword>
<name>A0A101SZD0_9ACTN</name>
<proteinExistence type="predicted"/>
<dbReference type="Proteomes" id="UP000052982">
    <property type="component" value="Unassembled WGS sequence"/>
</dbReference>
<feature type="compositionally biased region" description="Low complexity" evidence="1">
    <location>
        <begin position="32"/>
        <end position="48"/>
    </location>
</feature>
<evidence type="ECO:0000256" key="1">
    <source>
        <dbReference type="SAM" id="MobiDB-lite"/>
    </source>
</evidence>
<accession>A0A101SZD0</accession>
<comment type="caution">
    <text evidence="2">The sequence shown here is derived from an EMBL/GenBank/DDBJ whole genome shotgun (WGS) entry which is preliminary data.</text>
</comment>
<evidence type="ECO:0000313" key="3">
    <source>
        <dbReference type="Proteomes" id="UP000052982"/>
    </source>
</evidence>
<reference evidence="2 3" key="1">
    <citation type="submission" date="2015-10" db="EMBL/GenBank/DDBJ databases">
        <title>Draft genome sequence of Streptomyces griseoruber DSM 40281, type strain for the species Streptomyces griseoruber.</title>
        <authorList>
            <person name="Ruckert C."/>
            <person name="Winkler A."/>
            <person name="Kalinowski J."/>
            <person name="Kampfer P."/>
            <person name="Glaeser S."/>
        </authorList>
    </citation>
    <scope>NUCLEOTIDE SEQUENCE [LARGE SCALE GENOMIC DNA]</scope>
    <source>
        <strain evidence="2 3">DSM 40281</strain>
    </source>
</reference>
<gene>
    <name evidence="2" type="ORF">AQJ64_18210</name>
</gene>
<dbReference type="AlphaFoldDB" id="A0A101SZD0"/>